<dbReference type="InterPro" id="IPR000182">
    <property type="entry name" value="GNAT_dom"/>
</dbReference>
<evidence type="ECO:0000313" key="8">
    <source>
        <dbReference type="Proteomes" id="UP000093592"/>
    </source>
</evidence>
<evidence type="ECO:0000256" key="1">
    <source>
        <dbReference type="ARBA" id="ARBA00022491"/>
    </source>
</evidence>
<comment type="catalytic activity">
    <reaction evidence="5">
        <text>glycyl-tRNA(Gly) + acetyl-CoA = N-acetylglycyl-tRNA(Gly) + CoA + H(+)</text>
        <dbReference type="Rhea" id="RHEA:81867"/>
        <dbReference type="Rhea" id="RHEA-COMP:9683"/>
        <dbReference type="Rhea" id="RHEA-COMP:19766"/>
        <dbReference type="ChEBI" id="CHEBI:15378"/>
        <dbReference type="ChEBI" id="CHEBI:57287"/>
        <dbReference type="ChEBI" id="CHEBI:57288"/>
        <dbReference type="ChEBI" id="CHEBI:78522"/>
        <dbReference type="ChEBI" id="CHEBI:232036"/>
    </reaction>
</comment>
<dbReference type="PANTHER" id="PTHR36449:SF1">
    <property type="entry name" value="ACETYLTRANSFERASE"/>
    <property type="match status" value="1"/>
</dbReference>
<dbReference type="InterPro" id="IPR016181">
    <property type="entry name" value="Acyl_CoA_acyltransferase"/>
</dbReference>
<keyword evidence="2" id="KW-1277">Toxin-antitoxin system</keyword>
<dbReference type="Gene3D" id="3.40.630.30">
    <property type="match status" value="1"/>
</dbReference>
<dbReference type="EMBL" id="LZKJ01000038">
    <property type="protein sequence ID" value="OBI51621.1"/>
    <property type="molecule type" value="Genomic_DNA"/>
</dbReference>
<comment type="caution">
    <text evidence="7">The sequence shown here is derived from an EMBL/GenBank/DDBJ whole genome shotgun (WGS) entry which is preliminary data.</text>
</comment>
<protein>
    <submittedName>
        <fullName evidence="7">Acetyltransferase</fullName>
    </submittedName>
</protein>
<dbReference type="AlphaFoldDB" id="A0A1A2ZRC7"/>
<evidence type="ECO:0000256" key="4">
    <source>
        <dbReference type="ARBA" id="ARBA00023315"/>
    </source>
</evidence>
<proteinExistence type="predicted"/>
<sequence length="170" mass="18558">MFESARLGDDHALEGFDCGKESLNTWLIAHARRADSSGVAHVYVWTPHGEHKVSAYFAICPTEVVRNDDGVSGSMSGGYSRIPGYLIARLAIDTSLRGQGYGEQLLLDALGKAVAASEIGGGRLIVVDAIDDEAQSFYEHYHFVPVHNRGRRPVMKVSTAAKALGERWRE</sequence>
<dbReference type="RefSeq" id="WP_065013085.1">
    <property type="nucleotide sequence ID" value="NZ_LZKJ01000038.1"/>
</dbReference>
<dbReference type="OrthoDB" id="9799147at2"/>
<evidence type="ECO:0000256" key="5">
    <source>
        <dbReference type="ARBA" id="ARBA00049880"/>
    </source>
</evidence>
<dbReference type="GO" id="GO:0016747">
    <property type="term" value="F:acyltransferase activity, transferring groups other than amino-acyl groups"/>
    <property type="evidence" value="ECO:0007669"/>
    <property type="project" value="InterPro"/>
</dbReference>
<evidence type="ECO:0000313" key="7">
    <source>
        <dbReference type="EMBL" id="OBI51621.1"/>
    </source>
</evidence>
<accession>A0A1A2ZRC7</accession>
<dbReference type="Pfam" id="PF13508">
    <property type="entry name" value="Acetyltransf_7"/>
    <property type="match status" value="1"/>
</dbReference>
<dbReference type="Proteomes" id="UP000093592">
    <property type="component" value="Unassembled WGS sequence"/>
</dbReference>
<keyword evidence="3 7" id="KW-0808">Transferase</keyword>
<feature type="domain" description="N-acetyltransferase" evidence="6">
    <location>
        <begin position="64"/>
        <end position="144"/>
    </location>
</feature>
<reference evidence="8" key="1">
    <citation type="submission" date="2016-06" db="EMBL/GenBank/DDBJ databases">
        <authorList>
            <person name="Sutton G."/>
            <person name="Brinkac L."/>
            <person name="Sanka R."/>
            <person name="Adams M."/>
            <person name="Lau E."/>
            <person name="Sam S."/>
            <person name="Sreng N."/>
            <person name="Him V."/>
            <person name="Kerleguer A."/>
            <person name="Cheng S."/>
        </authorList>
    </citation>
    <scope>NUCLEOTIDE SEQUENCE [LARGE SCALE GENOMIC DNA]</scope>
    <source>
        <strain evidence="8">E861</strain>
    </source>
</reference>
<keyword evidence="1" id="KW-0678">Repressor</keyword>
<dbReference type="PANTHER" id="PTHR36449">
    <property type="entry name" value="ACETYLTRANSFERASE-RELATED"/>
    <property type="match status" value="1"/>
</dbReference>
<dbReference type="SUPFAM" id="SSF55729">
    <property type="entry name" value="Acyl-CoA N-acyltransferases (Nat)"/>
    <property type="match status" value="1"/>
</dbReference>
<evidence type="ECO:0000256" key="2">
    <source>
        <dbReference type="ARBA" id="ARBA00022649"/>
    </source>
</evidence>
<evidence type="ECO:0000256" key="3">
    <source>
        <dbReference type="ARBA" id="ARBA00022679"/>
    </source>
</evidence>
<gene>
    <name evidence="7" type="ORF">A5707_13860</name>
</gene>
<evidence type="ECO:0000259" key="6">
    <source>
        <dbReference type="Pfam" id="PF13508"/>
    </source>
</evidence>
<name>A0A1A2ZRC7_9MYCO</name>
<keyword evidence="4" id="KW-0012">Acyltransferase</keyword>
<organism evidence="7 8">
    <name type="scientific">Mycobacterium kyorinense</name>
    <dbReference type="NCBI Taxonomy" id="487514"/>
    <lineage>
        <taxon>Bacteria</taxon>
        <taxon>Bacillati</taxon>
        <taxon>Actinomycetota</taxon>
        <taxon>Actinomycetes</taxon>
        <taxon>Mycobacteriales</taxon>
        <taxon>Mycobacteriaceae</taxon>
        <taxon>Mycobacterium</taxon>
    </lineage>
</organism>